<sequence length="321" mass="35904">MKARSRVYLTSNVPQSCLDVLLKEADISMWESSDPVPKGELLLSVRGVEALLCTSSDEIDRDILESAGPSLRVVGTMSEDTDHIDLKECHRRGIEVVTLPKMSTDTVSTLTMAILRQTLEDQEQQKFEFFDCNSNITKNSSLLSDKTVGIIGYGCVGQAVAQRFEELGVKHFLYTDLHEVDNPRPTAKSVNFAQLVSEADIICICCKAMQNTKHLFQKDAFKKMKKGAILVDSYSKGNAINYCDLYNALRENRISAAGLDVRDVNQTHPFKTNLSGLHNCYFFPFKECNHVWDMRSAASASVARNVVAALRLGRHSEQEER</sequence>
<reference evidence="4" key="1">
    <citation type="submission" date="2025-08" db="UniProtKB">
        <authorList>
            <consortium name="RefSeq"/>
        </authorList>
    </citation>
    <scope>IDENTIFICATION</scope>
    <source>
        <tissue evidence="4">Whole sample</tissue>
    </source>
</reference>
<dbReference type="KEGG" id="cvn:111137432"/>
<dbReference type="SUPFAM" id="SSF52283">
    <property type="entry name" value="Formate/glycerate dehydrogenase catalytic domain-like"/>
    <property type="match status" value="1"/>
</dbReference>
<dbReference type="Gene3D" id="3.40.50.720">
    <property type="entry name" value="NAD(P)-binding Rossmann-like Domain"/>
    <property type="match status" value="2"/>
</dbReference>
<evidence type="ECO:0000259" key="2">
    <source>
        <dbReference type="Pfam" id="PF02826"/>
    </source>
</evidence>
<dbReference type="Proteomes" id="UP000694844">
    <property type="component" value="Chromosome 5"/>
</dbReference>
<dbReference type="PROSITE" id="PS00065">
    <property type="entry name" value="D_2_HYDROXYACID_DH_1"/>
    <property type="match status" value="1"/>
</dbReference>
<feature type="domain" description="D-isomer specific 2-hydroxyacid dehydrogenase NAD-binding" evidence="2">
    <location>
        <begin position="110"/>
        <end position="284"/>
    </location>
</feature>
<organism evidence="3 4">
    <name type="scientific">Crassostrea virginica</name>
    <name type="common">Eastern oyster</name>
    <dbReference type="NCBI Taxonomy" id="6565"/>
    <lineage>
        <taxon>Eukaryota</taxon>
        <taxon>Metazoa</taxon>
        <taxon>Spiralia</taxon>
        <taxon>Lophotrochozoa</taxon>
        <taxon>Mollusca</taxon>
        <taxon>Bivalvia</taxon>
        <taxon>Autobranchia</taxon>
        <taxon>Pteriomorphia</taxon>
        <taxon>Ostreida</taxon>
        <taxon>Ostreoidea</taxon>
        <taxon>Ostreidae</taxon>
        <taxon>Crassostrea</taxon>
    </lineage>
</organism>
<dbReference type="RefSeq" id="XP_022344592.1">
    <property type="nucleotide sequence ID" value="XM_022488884.1"/>
</dbReference>
<evidence type="ECO:0000313" key="4">
    <source>
        <dbReference type="RefSeq" id="XP_022344592.1"/>
    </source>
</evidence>
<proteinExistence type="predicted"/>
<dbReference type="GO" id="GO:0030267">
    <property type="term" value="F:glyoxylate reductase (NADPH) activity"/>
    <property type="evidence" value="ECO:0007669"/>
    <property type="project" value="TreeGrafter"/>
</dbReference>
<dbReference type="PANTHER" id="PTHR10996">
    <property type="entry name" value="2-HYDROXYACID DEHYDROGENASE-RELATED"/>
    <property type="match status" value="1"/>
</dbReference>
<keyword evidence="1" id="KW-0560">Oxidoreductase</keyword>
<dbReference type="GO" id="GO:0008465">
    <property type="term" value="F:hydroxypyruvate reductase (NADH) activity"/>
    <property type="evidence" value="ECO:0007669"/>
    <property type="project" value="TreeGrafter"/>
</dbReference>
<protein>
    <submittedName>
        <fullName evidence="4">Glyoxylate reductase/hydroxypyruvate reductase-like</fullName>
    </submittedName>
</protein>
<dbReference type="OrthoDB" id="298012at2759"/>
<accession>A0A8B8EXC6</accession>
<dbReference type="GeneID" id="111137432"/>
<dbReference type="Pfam" id="PF02826">
    <property type="entry name" value="2-Hacid_dh_C"/>
    <property type="match status" value="1"/>
</dbReference>
<evidence type="ECO:0000256" key="1">
    <source>
        <dbReference type="ARBA" id="ARBA00023002"/>
    </source>
</evidence>
<dbReference type="GO" id="GO:0005829">
    <property type="term" value="C:cytosol"/>
    <property type="evidence" value="ECO:0007669"/>
    <property type="project" value="TreeGrafter"/>
</dbReference>
<dbReference type="PANTHER" id="PTHR10996:SF277">
    <property type="entry name" value="GLYOXYLATE REDUCTASE_HYDROXYPYRUVATE REDUCTASE"/>
    <property type="match status" value="1"/>
</dbReference>
<gene>
    <name evidence="4" type="primary">LOC111137432</name>
</gene>
<dbReference type="InterPro" id="IPR036291">
    <property type="entry name" value="NAD(P)-bd_dom_sf"/>
</dbReference>
<dbReference type="InterPro" id="IPR050223">
    <property type="entry name" value="D-isomer_2-hydroxyacid_DH"/>
</dbReference>
<dbReference type="InterPro" id="IPR006140">
    <property type="entry name" value="D-isomer_DH_NAD-bd"/>
</dbReference>
<dbReference type="InterPro" id="IPR029752">
    <property type="entry name" value="D-isomer_DH_CS1"/>
</dbReference>
<keyword evidence="3" id="KW-1185">Reference proteome</keyword>
<dbReference type="GO" id="GO:0051287">
    <property type="term" value="F:NAD binding"/>
    <property type="evidence" value="ECO:0007669"/>
    <property type="project" value="InterPro"/>
</dbReference>
<evidence type="ECO:0000313" key="3">
    <source>
        <dbReference type="Proteomes" id="UP000694844"/>
    </source>
</evidence>
<name>A0A8B8EXC6_CRAVI</name>
<dbReference type="AlphaFoldDB" id="A0A8B8EXC6"/>
<dbReference type="SUPFAM" id="SSF51735">
    <property type="entry name" value="NAD(P)-binding Rossmann-fold domains"/>
    <property type="match status" value="1"/>
</dbReference>